<dbReference type="GO" id="GO:0003924">
    <property type="term" value="F:GTPase activity"/>
    <property type="evidence" value="ECO:0007669"/>
    <property type="project" value="InterPro"/>
</dbReference>
<dbReference type="Pfam" id="PF00025">
    <property type="entry name" value="Arf"/>
    <property type="match status" value="1"/>
</dbReference>
<dbReference type="InterPro" id="IPR001810">
    <property type="entry name" value="F-box_dom"/>
</dbReference>
<evidence type="ECO:0000313" key="9">
    <source>
        <dbReference type="EMBL" id="NDV30665.1"/>
    </source>
</evidence>
<dbReference type="SUPFAM" id="SSF50985">
    <property type="entry name" value="RCC1/BLIP-II"/>
    <property type="match status" value="1"/>
</dbReference>
<dbReference type="PRINTS" id="PR00633">
    <property type="entry name" value="RCCNDNSATION"/>
</dbReference>
<dbReference type="GO" id="GO:0005525">
    <property type="term" value="F:GTP binding"/>
    <property type="evidence" value="ECO:0007669"/>
    <property type="project" value="UniProtKB-KW"/>
</dbReference>
<protein>
    <recommendedName>
        <fullName evidence="8">F-box domain-containing protein</fullName>
    </recommendedName>
</protein>
<dbReference type="SMART" id="SM00178">
    <property type="entry name" value="SAR"/>
    <property type="match status" value="1"/>
</dbReference>
<dbReference type="GO" id="GO:0005085">
    <property type="term" value="F:guanyl-nucleotide exchange factor activity"/>
    <property type="evidence" value="ECO:0007669"/>
    <property type="project" value="TreeGrafter"/>
</dbReference>
<name>A0A6B2L1A7_9EUKA</name>
<dbReference type="PROSITE" id="PS50181">
    <property type="entry name" value="FBOX"/>
    <property type="match status" value="1"/>
</dbReference>
<dbReference type="AlphaFoldDB" id="A0A6B2L1A7"/>
<dbReference type="SMART" id="SM00177">
    <property type="entry name" value="ARF"/>
    <property type="match status" value="1"/>
</dbReference>
<dbReference type="InterPro" id="IPR006689">
    <property type="entry name" value="Small_GTPase_ARF/SAR"/>
</dbReference>
<feature type="repeat" description="RCC1" evidence="7">
    <location>
        <begin position="41"/>
        <end position="95"/>
    </location>
</feature>
<evidence type="ECO:0000256" key="2">
    <source>
        <dbReference type="ARBA" id="ARBA00022737"/>
    </source>
</evidence>
<dbReference type="InterPro" id="IPR000408">
    <property type="entry name" value="Reg_chr_condens"/>
</dbReference>
<keyword evidence="1" id="KW-0344">Guanine-nucleotide releasing factor</keyword>
<accession>A0A6B2L1A7</accession>
<feature type="binding site" evidence="5">
    <location>
        <begin position="389"/>
        <end position="396"/>
    </location>
    <ligand>
        <name>GTP</name>
        <dbReference type="ChEBI" id="CHEBI:37565"/>
    </ligand>
</feature>
<dbReference type="GO" id="GO:0046872">
    <property type="term" value="F:metal ion binding"/>
    <property type="evidence" value="ECO:0007669"/>
    <property type="project" value="UniProtKB-KW"/>
</dbReference>
<dbReference type="GO" id="GO:0005737">
    <property type="term" value="C:cytoplasm"/>
    <property type="evidence" value="ECO:0007669"/>
    <property type="project" value="TreeGrafter"/>
</dbReference>
<dbReference type="InterPro" id="IPR027417">
    <property type="entry name" value="P-loop_NTPase"/>
</dbReference>
<dbReference type="PROSITE" id="PS50012">
    <property type="entry name" value="RCC1_3"/>
    <property type="match status" value="4"/>
</dbReference>
<keyword evidence="6" id="KW-0479">Metal-binding</keyword>
<feature type="binding site" evidence="5">
    <location>
        <begin position="490"/>
        <end position="493"/>
    </location>
    <ligand>
        <name>GTP</name>
        <dbReference type="ChEBI" id="CHEBI:37565"/>
    </ligand>
</feature>
<dbReference type="Pfam" id="PF25390">
    <property type="entry name" value="WD40_RLD"/>
    <property type="match status" value="1"/>
</dbReference>
<dbReference type="Pfam" id="PF12937">
    <property type="entry name" value="F-box-like"/>
    <property type="match status" value="1"/>
</dbReference>
<dbReference type="InterPro" id="IPR009091">
    <property type="entry name" value="RCC1/BLIP-II"/>
</dbReference>
<dbReference type="InterPro" id="IPR051553">
    <property type="entry name" value="Ran_GTPase-activating"/>
</dbReference>
<dbReference type="SMART" id="SM00256">
    <property type="entry name" value="FBOX"/>
    <property type="match status" value="1"/>
</dbReference>
<feature type="repeat" description="RCC1" evidence="7">
    <location>
        <begin position="96"/>
        <end position="153"/>
    </location>
</feature>
<dbReference type="SUPFAM" id="SSF81383">
    <property type="entry name" value="F-box domain"/>
    <property type="match status" value="1"/>
</dbReference>
<evidence type="ECO:0000256" key="5">
    <source>
        <dbReference type="PIRSR" id="PIRSR606689-1"/>
    </source>
</evidence>
<evidence type="ECO:0000256" key="6">
    <source>
        <dbReference type="PIRSR" id="PIRSR606689-2"/>
    </source>
</evidence>
<dbReference type="InterPro" id="IPR036047">
    <property type="entry name" value="F-box-like_dom_sf"/>
</dbReference>
<keyword evidence="3 5" id="KW-0547">Nucleotide-binding</keyword>
<dbReference type="PROSITE" id="PS51417">
    <property type="entry name" value="ARF"/>
    <property type="match status" value="1"/>
</dbReference>
<dbReference type="PANTHER" id="PTHR45982">
    <property type="entry name" value="REGULATOR OF CHROMOSOME CONDENSATION"/>
    <property type="match status" value="1"/>
</dbReference>
<evidence type="ECO:0000256" key="4">
    <source>
        <dbReference type="ARBA" id="ARBA00023134"/>
    </source>
</evidence>
<proteinExistence type="predicted"/>
<feature type="repeat" description="RCC1" evidence="7">
    <location>
        <begin position="207"/>
        <end position="264"/>
    </location>
</feature>
<dbReference type="Gene3D" id="1.20.1280.50">
    <property type="match status" value="1"/>
</dbReference>
<keyword evidence="2" id="KW-0677">Repeat</keyword>
<dbReference type="Gene3D" id="2.130.10.30">
    <property type="entry name" value="Regulator of chromosome condensation 1/beta-lactamase-inhibitor protein II"/>
    <property type="match status" value="2"/>
</dbReference>
<dbReference type="InterPro" id="IPR058923">
    <property type="entry name" value="RCC1-like_dom"/>
</dbReference>
<evidence type="ECO:0000259" key="8">
    <source>
        <dbReference type="PROSITE" id="PS50181"/>
    </source>
</evidence>
<keyword evidence="4 5" id="KW-0342">GTP-binding</keyword>
<dbReference type="Gene3D" id="3.40.50.300">
    <property type="entry name" value="P-loop containing nucleotide triphosphate hydrolases"/>
    <property type="match status" value="1"/>
</dbReference>
<dbReference type="SUPFAM" id="SSF52540">
    <property type="entry name" value="P-loop containing nucleoside triphosphate hydrolases"/>
    <property type="match status" value="1"/>
</dbReference>
<evidence type="ECO:0000256" key="3">
    <source>
        <dbReference type="ARBA" id="ARBA00022741"/>
    </source>
</evidence>
<feature type="binding site" evidence="6">
    <location>
        <position position="396"/>
    </location>
    <ligand>
        <name>Mg(2+)</name>
        <dbReference type="ChEBI" id="CHEBI:18420"/>
    </ligand>
</feature>
<sequence>MKRDNNPPQKIEITKWFWKVLVSFSDIAVGGGHAMLVTDGGELYGFGLNDCGQLGIAPINKIIWEPQMVKYFDEKNIKVKSVECGDKHTLVVDKDKEIWLFGSNEYGQLGLGDSTPKMIKSTHIPQYFNPQGEFSMITLVACGANHTLFVNNKKLYSFGRNDSGQLGHGDFTNRRFPTVVSLLSHLDILHLKAGSDHTLAVNAIGFGLLYSFGCGSSGQLGYPVLEDETNKSCQPKPTLVSLLDKSIVVDVIVGSSLSLVIVEDHDVSEDLISAKLGVFQSIPVEISLMILSYLPALDLISFGGVCRFFTMVSNDNRLWENLVRLRFPMQYKNKYILHAHWKGSYTAEHKKDLSFLRAERKHLATHHKSQAFILKELKTSLIGNVLLLGIEGSGRSTLMAILDLSPITYSSRYGYSFESQKLPRFQIIDLTTWHTDFYKQVKRKYFPQATGLIYLVDSTTDAKFTLARDELAELLGDKKLNNCDILVLANKQDHNNAVPVNEISRALNFPVDHRRTQILGCSTLTGAGLPEAFTWISQKVDPRRIY</sequence>
<organism evidence="9">
    <name type="scientific">Arcella intermedia</name>
    <dbReference type="NCBI Taxonomy" id="1963864"/>
    <lineage>
        <taxon>Eukaryota</taxon>
        <taxon>Amoebozoa</taxon>
        <taxon>Tubulinea</taxon>
        <taxon>Elardia</taxon>
        <taxon>Arcellinida</taxon>
        <taxon>Sphaerothecina</taxon>
        <taxon>Arcellidae</taxon>
        <taxon>Arcella</taxon>
    </lineage>
</organism>
<dbReference type="PANTHER" id="PTHR45982:SF1">
    <property type="entry name" value="REGULATOR OF CHROMOSOME CONDENSATION"/>
    <property type="match status" value="1"/>
</dbReference>
<reference evidence="9" key="1">
    <citation type="journal article" date="2020" name="J. Eukaryot. Microbiol.">
        <title>De novo Sequencing, Assembly and Annotation of the Transcriptome for the Free-Living Testate Amoeba Arcella intermedia.</title>
        <authorList>
            <person name="Ribeiro G.M."/>
            <person name="Porfirio-Sousa A.L."/>
            <person name="Maurer-Alcala X.X."/>
            <person name="Katz L.A."/>
            <person name="Lahr D.J.G."/>
        </authorList>
    </citation>
    <scope>NUCLEOTIDE SEQUENCE</scope>
</reference>
<feature type="repeat" description="RCC1" evidence="7">
    <location>
        <begin position="153"/>
        <end position="204"/>
    </location>
</feature>
<keyword evidence="6" id="KW-0460">Magnesium</keyword>
<feature type="domain" description="F-box" evidence="8">
    <location>
        <begin position="276"/>
        <end position="322"/>
    </location>
</feature>
<evidence type="ECO:0000256" key="1">
    <source>
        <dbReference type="ARBA" id="ARBA00022658"/>
    </source>
</evidence>
<dbReference type="EMBL" id="GIBP01001696">
    <property type="protein sequence ID" value="NDV30665.1"/>
    <property type="molecule type" value="Transcribed_RNA"/>
</dbReference>
<evidence type="ECO:0000256" key="7">
    <source>
        <dbReference type="PROSITE-ProRule" id="PRU00235"/>
    </source>
</evidence>